<evidence type="ECO:0000313" key="2">
    <source>
        <dbReference type="Proteomes" id="UP000000305"/>
    </source>
</evidence>
<keyword evidence="2" id="KW-1185">Reference proteome</keyword>
<dbReference type="InParanoid" id="E9FUL6"/>
<sequence>MAADSLTDSLGDLSQFNLFTLTLLVIKMITKPKIYTWQFHLLIMWPETDHGEVGASSLQSNVLCCAISCSQLVKGVPLAGLLPVPFVAFVTFRNNSEQFKCTFQISMS</sequence>
<accession>E9FUL6</accession>
<dbReference type="EMBL" id="GL732525">
    <property type="protein sequence ID" value="EFX88904.1"/>
    <property type="molecule type" value="Genomic_DNA"/>
</dbReference>
<organism evidence="1 2">
    <name type="scientific">Daphnia pulex</name>
    <name type="common">Water flea</name>
    <dbReference type="NCBI Taxonomy" id="6669"/>
    <lineage>
        <taxon>Eukaryota</taxon>
        <taxon>Metazoa</taxon>
        <taxon>Ecdysozoa</taxon>
        <taxon>Arthropoda</taxon>
        <taxon>Crustacea</taxon>
        <taxon>Branchiopoda</taxon>
        <taxon>Diplostraca</taxon>
        <taxon>Cladocera</taxon>
        <taxon>Anomopoda</taxon>
        <taxon>Daphniidae</taxon>
        <taxon>Daphnia</taxon>
    </lineage>
</organism>
<reference evidence="1 2" key="1">
    <citation type="journal article" date="2011" name="Science">
        <title>The ecoresponsive genome of Daphnia pulex.</title>
        <authorList>
            <person name="Colbourne J.K."/>
            <person name="Pfrender M.E."/>
            <person name="Gilbert D."/>
            <person name="Thomas W.K."/>
            <person name="Tucker A."/>
            <person name="Oakley T.H."/>
            <person name="Tokishita S."/>
            <person name="Aerts A."/>
            <person name="Arnold G.J."/>
            <person name="Basu M.K."/>
            <person name="Bauer D.J."/>
            <person name="Caceres C.E."/>
            <person name="Carmel L."/>
            <person name="Casola C."/>
            <person name="Choi J.H."/>
            <person name="Detter J.C."/>
            <person name="Dong Q."/>
            <person name="Dusheyko S."/>
            <person name="Eads B.D."/>
            <person name="Frohlich T."/>
            <person name="Geiler-Samerotte K.A."/>
            <person name="Gerlach D."/>
            <person name="Hatcher P."/>
            <person name="Jogdeo S."/>
            <person name="Krijgsveld J."/>
            <person name="Kriventseva E.V."/>
            <person name="Kultz D."/>
            <person name="Laforsch C."/>
            <person name="Lindquist E."/>
            <person name="Lopez J."/>
            <person name="Manak J.R."/>
            <person name="Muller J."/>
            <person name="Pangilinan J."/>
            <person name="Patwardhan R.P."/>
            <person name="Pitluck S."/>
            <person name="Pritham E.J."/>
            <person name="Rechtsteiner A."/>
            <person name="Rho M."/>
            <person name="Rogozin I.B."/>
            <person name="Sakarya O."/>
            <person name="Salamov A."/>
            <person name="Schaack S."/>
            <person name="Shapiro H."/>
            <person name="Shiga Y."/>
            <person name="Skalitzky C."/>
            <person name="Smith Z."/>
            <person name="Souvorov A."/>
            <person name="Sung W."/>
            <person name="Tang Z."/>
            <person name="Tsuchiya D."/>
            <person name="Tu H."/>
            <person name="Vos H."/>
            <person name="Wang M."/>
            <person name="Wolf Y.I."/>
            <person name="Yamagata H."/>
            <person name="Yamada T."/>
            <person name="Ye Y."/>
            <person name="Shaw J.R."/>
            <person name="Andrews J."/>
            <person name="Crease T.J."/>
            <person name="Tang H."/>
            <person name="Lucas S.M."/>
            <person name="Robertson H.M."/>
            <person name="Bork P."/>
            <person name="Koonin E.V."/>
            <person name="Zdobnov E.M."/>
            <person name="Grigoriev I.V."/>
            <person name="Lynch M."/>
            <person name="Boore J.L."/>
        </authorList>
    </citation>
    <scope>NUCLEOTIDE SEQUENCE [LARGE SCALE GENOMIC DNA]</scope>
</reference>
<dbReference type="HOGENOM" id="CLU_2199574_0_0_1"/>
<dbReference type="AlphaFoldDB" id="E9FUL6"/>
<dbReference type="Proteomes" id="UP000000305">
    <property type="component" value="Unassembled WGS sequence"/>
</dbReference>
<protein>
    <submittedName>
        <fullName evidence="1">Uncharacterized protein</fullName>
    </submittedName>
</protein>
<evidence type="ECO:0000313" key="1">
    <source>
        <dbReference type="EMBL" id="EFX88904.1"/>
    </source>
</evidence>
<gene>
    <name evidence="1" type="ORF">DAPPUDRAFT_234113</name>
</gene>
<dbReference type="KEGG" id="dpx:DAPPUDRAFT_234113"/>
<name>E9FUL6_DAPPU</name>
<proteinExistence type="predicted"/>